<dbReference type="Proteomes" id="UP000252255">
    <property type="component" value="Unassembled WGS sequence"/>
</dbReference>
<accession>A0A367X7B2</accession>
<dbReference type="SMART" id="SM00382">
    <property type="entry name" value="AAA"/>
    <property type="match status" value="1"/>
</dbReference>
<dbReference type="Pfam" id="PF03308">
    <property type="entry name" value="MeaB"/>
    <property type="match status" value="1"/>
</dbReference>
<reference evidence="4 5" key="1">
    <citation type="submission" date="2014-07" db="EMBL/GenBank/DDBJ databases">
        <title>Draft genome sequence of Thalassospira profundimaris PR54-5.</title>
        <authorList>
            <person name="Lai Q."/>
            <person name="Shao Z."/>
        </authorList>
    </citation>
    <scope>NUCLEOTIDE SEQUENCE [LARGE SCALE GENOMIC DNA]</scope>
    <source>
        <strain evidence="4 5">PR54-5</strain>
    </source>
</reference>
<dbReference type="InterPro" id="IPR027417">
    <property type="entry name" value="P-loop_NTPase"/>
</dbReference>
<dbReference type="PANTHER" id="PTHR23408">
    <property type="entry name" value="METHYLMALONYL-COA MUTASE"/>
    <property type="match status" value="1"/>
</dbReference>
<proteinExistence type="inferred from homology"/>
<dbReference type="AlphaFoldDB" id="A0A367X7B2"/>
<dbReference type="GO" id="GO:0003924">
    <property type="term" value="F:GTPase activity"/>
    <property type="evidence" value="ECO:0007669"/>
    <property type="project" value="InterPro"/>
</dbReference>
<dbReference type="CDD" id="cd03114">
    <property type="entry name" value="MMAA-like"/>
    <property type="match status" value="1"/>
</dbReference>
<organism evidence="4 5">
    <name type="scientific">Thalassospira profundimaris</name>
    <dbReference type="NCBI Taxonomy" id="502049"/>
    <lineage>
        <taxon>Bacteria</taxon>
        <taxon>Pseudomonadati</taxon>
        <taxon>Pseudomonadota</taxon>
        <taxon>Alphaproteobacteria</taxon>
        <taxon>Rhodospirillales</taxon>
        <taxon>Thalassospiraceae</taxon>
        <taxon>Thalassospira</taxon>
    </lineage>
</organism>
<dbReference type="NCBIfam" id="NF006958">
    <property type="entry name" value="PRK09435.1"/>
    <property type="match status" value="1"/>
</dbReference>
<dbReference type="Gene3D" id="1.10.287.130">
    <property type="match status" value="1"/>
</dbReference>
<dbReference type="Gene3D" id="1.20.5.170">
    <property type="match status" value="1"/>
</dbReference>
<dbReference type="GO" id="GO:0005525">
    <property type="term" value="F:GTP binding"/>
    <property type="evidence" value="ECO:0007669"/>
    <property type="project" value="InterPro"/>
</dbReference>
<sequence>MKEASVKETLRTIPAGTGGNISPRKALRRRVLSTDELVDGVLAGDRTILSRAITLVESRNPGHFEQAQAVLARLMPHTGGAHRIGITGVPGVGKSTFIEAFGKNLTRAGKKVAVLAVDPTSARSGGSILGDKTRMNELSIDPNAYIRPSPSSGYLGGVNRMTRETILLCEAAGFDVVLVETVGAGQSETMVAQMTDFFLVLMLPGAGDELQGIKKGVLEIADLIAVNKADADPAKAREAKREYSSALRILQPTSKHWRPQSVMVSALINDGLDNIWDLINQHRVVMEKEGEFAAKRARQQRDWMWTMLRDRLLETFTHRDDVASRLSALETDVLAGTTNPTAAVEELLGLIKTNPAQTK</sequence>
<feature type="domain" description="AAA+ ATPase" evidence="3">
    <location>
        <begin position="80"/>
        <end position="253"/>
    </location>
</feature>
<dbReference type="Gene3D" id="3.40.50.300">
    <property type="entry name" value="P-loop containing nucleotide triphosphate hydrolases"/>
    <property type="match status" value="1"/>
</dbReference>
<dbReference type="SUPFAM" id="SSF52540">
    <property type="entry name" value="P-loop containing nucleoside triphosphate hydrolases"/>
    <property type="match status" value="1"/>
</dbReference>
<dbReference type="InterPro" id="IPR005129">
    <property type="entry name" value="GTPase_ArgK"/>
</dbReference>
<dbReference type="GO" id="GO:0005737">
    <property type="term" value="C:cytoplasm"/>
    <property type="evidence" value="ECO:0007669"/>
    <property type="project" value="TreeGrafter"/>
</dbReference>
<comment type="caution">
    <text evidence="4">The sequence shown here is derived from an EMBL/GenBank/DDBJ whole genome shotgun (WGS) entry which is preliminary data.</text>
</comment>
<gene>
    <name evidence="4" type="ORF">TH30_03935</name>
</gene>
<evidence type="ECO:0000256" key="1">
    <source>
        <dbReference type="ARBA" id="ARBA00009625"/>
    </source>
</evidence>
<dbReference type="EMBL" id="JPWI01000001">
    <property type="protein sequence ID" value="RCK49467.1"/>
    <property type="molecule type" value="Genomic_DNA"/>
</dbReference>
<evidence type="ECO:0000259" key="3">
    <source>
        <dbReference type="SMART" id="SM00382"/>
    </source>
</evidence>
<evidence type="ECO:0000256" key="2">
    <source>
        <dbReference type="SAM" id="MobiDB-lite"/>
    </source>
</evidence>
<evidence type="ECO:0000313" key="4">
    <source>
        <dbReference type="EMBL" id="RCK49467.1"/>
    </source>
</evidence>
<evidence type="ECO:0000313" key="5">
    <source>
        <dbReference type="Proteomes" id="UP000252255"/>
    </source>
</evidence>
<dbReference type="NCBIfam" id="TIGR00750">
    <property type="entry name" value="lao"/>
    <property type="match status" value="1"/>
</dbReference>
<feature type="region of interest" description="Disordered" evidence="2">
    <location>
        <begin position="1"/>
        <end position="21"/>
    </location>
</feature>
<comment type="similarity">
    <text evidence="1">Belongs to the SIMIBI class G3E GTPase family. ArgK/MeaB subfamily.</text>
</comment>
<dbReference type="PANTHER" id="PTHR23408:SF3">
    <property type="entry name" value="METHYLMALONIC ACIDURIA TYPE A PROTEIN, MITOCHONDRIAL"/>
    <property type="match status" value="1"/>
</dbReference>
<protein>
    <submittedName>
        <fullName evidence="4">Arginine transporter</fullName>
    </submittedName>
</protein>
<feature type="compositionally biased region" description="Basic and acidic residues" evidence="2">
    <location>
        <begin position="1"/>
        <end position="10"/>
    </location>
</feature>
<dbReference type="InterPro" id="IPR003593">
    <property type="entry name" value="AAA+_ATPase"/>
</dbReference>
<name>A0A367X7B2_9PROT</name>